<keyword evidence="1" id="KW-1133">Transmembrane helix</keyword>
<proteinExistence type="predicted"/>
<keyword evidence="1" id="KW-0812">Transmembrane</keyword>
<name>A0A1V1P490_9BACT</name>
<sequence>MTQTAQEMPELQSTGPERRQKTSRSIYRWLFFCLIPLVCMGIVWLVARLCILPQVDFSILQMPTQIQQNITPANDNHPELETIHITINDVPKNIVQPTFYQKYGLAIKWLSMIFPLVFFSLASGCGFKDVRLFWNSRNGKKRQPNGFRPNLIRQTWHSCEINVFMKPQHNCGKDFRVISGNWILMPQWKPVPAMLRQFYATAI</sequence>
<gene>
    <name evidence="2" type="ORF">OMM_09438</name>
</gene>
<dbReference type="EMBL" id="ATBP01000601">
    <property type="protein sequence ID" value="ETR69618.1"/>
    <property type="molecule type" value="Genomic_DNA"/>
</dbReference>
<feature type="transmembrane region" description="Helical" evidence="1">
    <location>
        <begin position="106"/>
        <end position="127"/>
    </location>
</feature>
<protein>
    <submittedName>
        <fullName evidence="2">Uncharacterized protein</fullName>
    </submittedName>
</protein>
<dbReference type="Proteomes" id="UP000189670">
    <property type="component" value="Unassembled WGS sequence"/>
</dbReference>
<accession>A0A1V1P490</accession>
<dbReference type="AlphaFoldDB" id="A0A1V1P490"/>
<organism evidence="2 3">
    <name type="scientific">Candidatus Magnetoglobus multicellularis str. Araruama</name>
    <dbReference type="NCBI Taxonomy" id="890399"/>
    <lineage>
        <taxon>Bacteria</taxon>
        <taxon>Pseudomonadati</taxon>
        <taxon>Thermodesulfobacteriota</taxon>
        <taxon>Desulfobacteria</taxon>
        <taxon>Desulfobacterales</taxon>
        <taxon>Desulfobacteraceae</taxon>
        <taxon>Candidatus Magnetoglobus</taxon>
    </lineage>
</organism>
<comment type="caution">
    <text evidence="2">The sequence shown here is derived from an EMBL/GenBank/DDBJ whole genome shotgun (WGS) entry which is preliminary data.</text>
</comment>
<keyword evidence="1" id="KW-0472">Membrane</keyword>
<evidence type="ECO:0000256" key="1">
    <source>
        <dbReference type="SAM" id="Phobius"/>
    </source>
</evidence>
<evidence type="ECO:0000313" key="3">
    <source>
        <dbReference type="Proteomes" id="UP000189670"/>
    </source>
</evidence>
<evidence type="ECO:0000313" key="2">
    <source>
        <dbReference type="EMBL" id="ETR69618.1"/>
    </source>
</evidence>
<reference evidence="3" key="1">
    <citation type="submission" date="2012-11" db="EMBL/GenBank/DDBJ databases">
        <authorList>
            <person name="Lucero-Rivera Y.E."/>
            <person name="Tovar-Ramirez D."/>
        </authorList>
    </citation>
    <scope>NUCLEOTIDE SEQUENCE [LARGE SCALE GENOMIC DNA]</scope>
    <source>
        <strain evidence="3">Araruama</strain>
    </source>
</reference>
<feature type="transmembrane region" description="Helical" evidence="1">
    <location>
        <begin position="26"/>
        <end position="47"/>
    </location>
</feature>